<keyword evidence="2" id="KW-1185">Reference proteome</keyword>
<accession>A0ABP4W3F8</accession>
<sequence length="284" mass="31539">MEIKHTADLPWENGLDVVDSMTPEFRDHLGPIEKVRESYQKYKQKRLFHNPETTFRGDLIHLEAGYADLTDAYHDTCEESLVLTGDSTLTGDGTYHDRGYFWRPPGIVHSASTVGGHVSLLFLEGKSEGDLSDYASRRIRPVEEAGQCVTEPDWDKAMGTRGWVRLQVDNVPWVRGVDWARTQGDTSLLDVEHLSVKVLSHNYATGAQSIMIRLEPGYRQPGPITLDSWMGVFVTSGTIAMGDETLREGSWFSAEGDEVRPAWESADGAEMFAKISGFLGASAA</sequence>
<dbReference type="Gene3D" id="2.60.120.10">
    <property type="entry name" value="Jelly Rolls"/>
    <property type="match status" value="2"/>
</dbReference>
<dbReference type="Proteomes" id="UP001501057">
    <property type="component" value="Unassembled WGS sequence"/>
</dbReference>
<protein>
    <recommendedName>
        <fullName evidence="3">ChrR-like cupin domain-containing protein</fullName>
    </recommendedName>
</protein>
<organism evidence="1 2">
    <name type="scientific">Aeromicrobium alkaliterrae</name>
    <dbReference type="NCBI Taxonomy" id="302168"/>
    <lineage>
        <taxon>Bacteria</taxon>
        <taxon>Bacillati</taxon>
        <taxon>Actinomycetota</taxon>
        <taxon>Actinomycetes</taxon>
        <taxon>Propionibacteriales</taxon>
        <taxon>Nocardioidaceae</taxon>
        <taxon>Aeromicrobium</taxon>
    </lineage>
</organism>
<dbReference type="InterPro" id="IPR011051">
    <property type="entry name" value="RmlC_Cupin_sf"/>
</dbReference>
<dbReference type="InterPro" id="IPR014710">
    <property type="entry name" value="RmlC-like_jellyroll"/>
</dbReference>
<dbReference type="SUPFAM" id="SSF51182">
    <property type="entry name" value="RmlC-like cupins"/>
    <property type="match status" value="2"/>
</dbReference>
<reference evidence="2" key="1">
    <citation type="journal article" date="2019" name="Int. J. Syst. Evol. Microbiol.">
        <title>The Global Catalogue of Microorganisms (GCM) 10K type strain sequencing project: providing services to taxonomists for standard genome sequencing and annotation.</title>
        <authorList>
            <consortium name="The Broad Institute Genomics Platform"/>
            <consortium name="The Broad Institute Genome Sequencing Center for Infectious Disease"/>
            <person name="Wu L."/>
            <person name="Ma J."/>
        </authorList>
    </citation>
    <scope>NUCLEOTIDE SEQUENCE [LARGE SCALE GENOMIC DNA]</scope>
    <source>
        <strain evidence="2">JCM 13518</strain>
    </source>
</reference>
<proteinExistence type="predicted"/>
<gene>
    <name evidence="1" type="ORF">GCM10009710_28050</name>
</gene>
<evidence type="ECO:0000313" key="1">
    <source>
        <dbReference type="EMBL" id="GAA1746384.1"/>
    </source>
</evidence>
<dbReference type="RefSeq" id="WP_344202740.1">
    <property type="nucleotide sequence ID" value="NZ_BAAAME010000005.1"/>
</dbReference>
<name>A0ABP4W3F8_9ACTN</name>
<dbReference type="EMBL" id="BAAAME010000005">
    <property type="protein sequence ID" value="GAA1746384.1"/>
    <property type="molecule type" value="Genomic_DNA"/>
</dbReference>
<evidence type="ECO:0008006" key="3">
    <source>
        <dbReference type="Google" id="ProtNLM"/>
    </source>
</evidence>
<evidence type="ECO:0000313" key="2">
    <source>
        <dbReference type="Proteomes" id="UP001501057"/>
    </source>
</evidence>
<comment type="caution">
    <text evidence="1">The sequence shown here is derived from an EMBL/GenBank/DDBJ whole genome shotgun (WGS) entry which is preliminary data.</text>
</comment>